<gene>
    <name evidence="2" type="ORF">DZC72_11360</name>
</gene>
<dbReference type="AlphaFoldDB" id="A0A426RHB6"/>
<keyword evidence="1" id="KW-0472">Membrane</keyword>
<name>A0A426RHB6_9FLAO</name>
<dbReference type="EMBL" id="QUSX01000002">
    <property type="protein sequence ID" value="RRQ48309.1"/>
    <property type="molecule type" value="Genomic_DNA"/>
</dbReference>
<dbReference type="OrthoDB" id="1143964at2"/>
<comment type="caution">
    <text evidence="2">The sequence shown here is derived from an EMBL/GenBank/DDBJ whole genome shotgun (WGS) entry which is preliminary data.</text>
</comment>
<protein>
    <recommendedName>
        <fullName evidence="4">Sugar transporter</fullName>
    </recommendedName>
</protein>
<reference evidence="3" key="2">
    <citation type="submission" date="2018-12" db="EMBL/GenBank/DDBJ databases">
        <title>Maribacter lutimaris sp. nov., isolated from marine sediment.</title>
        <authorList>
            <person name="Kim K.K."/>
        </authorList>
    </citation>
    <scope>NUCLEOTIDE SEQUENCE [LARGE SCALE GENOMIC DNA]</scope>
    <source>
        <strain evidence="3">PoM-212</strain>
    </source>
</reference>
<accession>A0A426RHB6</accession>
<feature type="transmembrane region" description="Helical" evidence="1">
    <location>
        <begin position="87"/>
        <end position="105"/>
    </location>
</feature>
<feature type="transmembrane region" description="Helical" evidence="1">
    <location>
        <begin position="12"/>
        <end position="37"/>
    </location>
</feature>
<keyword evidence="1" id="KW-1133">Transmembrane helix</keyword>
<keyword evidence="3" id="KW-1185">Reference proteome</keyword>
<organism evidence="2 3">
    <name type="scientific">Maribacter algicola</name>
    <dbReference type="NCBI Taxonomy" id="2498892"/>
    <lineage>
        <taxon>Bacteria</taxon>
        <taxon>Pseudomonadati</taxon>
        <taxon>Bacteroidota</taxon>
        <taxon>Flavobacteriia</taxon>
        <taxon>Flavobacteriales</taxon>
        <taxon>Flavobacteriaceae</taxon>
        <taxon>Maribacter</taxon>
    </lineage>
</organism>
<evidence type="ECO:0000313" key="2">
    <source>
        <dbReference type="EMBL" id="RRQ48309.1"/>
    </source>
</evidence>
<proteinExistence type="predicted"/>
<dbReference type="Proteomes" id="UP000286990">
    <property type="component" value="Unassembled WGS sequence"/>
</dbReference>
<evidence type="ECO:0000313" key="3">
    <source>
        <dbReference type="Proteomes" id="UP000286990"/>
    </source>
</evidence>
<reference evidence="3" key="1">
    <citation type="submission" date="2018-08" db="EMBL/GenBank/DDBJ databases">
        <authorList>
            <person name="Khan S.A."/>
            <person name="J S.E."/>
        </authorList>
    </citation>
    <scope>NUCLEOTIDE SEQUENCE [LARGE SCALE GENOMIC DNA]</scope>
    <source>
        <strain evidence="3">PoM-212</strain>
    </source>
</reference>
<keyword evidence="1" id="KW-0812">Transmembrane</keyword>
<feature type="transmembrane region" description="Helical" evidence="1">
    <location>
        <begin position="117"/>
        <end position="135"/>
    </location>
</feature>
<dbReference type="RefSeq" id="WP_125223030.1">
    <property type="nucleotide sequence ID" value="NZ_QUSX01000002.1"/>
</dbReference>
<evidence type="ECO:0000256" key="1">
    <source>
        <dbReference type="SAM" id="Phobius"/>
    </source>
</evidence>
<feature type="transmembrane region" description="Helical" evidence="1">
    <location>
        <begin position="57"/>
        <end position="80"/>
    </location>
</feature>
<sequence length="145" mass="16247">MTTETKIKPPTWFWIVSVLALLWNLAGAMAYIGQAFMSDEVLATMSEAERNLYENQPAWVTAAFAIAVWGGTIACIFLLLRKKWAKPLFVISLLGLLGQMTYNFFMSDTFEVYGPNAMIMPIMILVIAIALIVFSNKAIAKKWIS</sequence>
<evidence type="ECO:0008006" key="4">
    <source>
        <dbReference type="Google" id="ProtNLM"/>
    </source>
</evidence>